<evidence type="ECO:0000313" key="10">
    <source>
        <dbReference type="Proteomes" id="UP000199706"/>
    </source>
</evidence>
<dbReference type="PROSITE" id="PS00949">
    <property type="entry name" value="AUTOINDUCER_SYNTH_1"/>
    <property type="match status" value="1"/>
</dbReference>
<evidence type="ECO:0000256" key="5">
    <source>
        <dbReference type="ARBA" id="ARBA00022929"/>
    </source>
</evidence>
<dbReference type="Gene3D" id="3.40.630.30">
    <property type="match status" value="1"/>
</dbReference>
<name>A0A1G7YYH0_9BURK</name>
<dbReference type="PRINTS" id="PR01549">
    <property type="entry name" value="AUTOINDCRSYN"/>
</dbReference>
<evidence type="ECO:0000256" key="1">
    <source>
        <dbReference type="ARBA" id="ARBA00012340"/>
    </source>
</evidence>
<comment type="similarity">
    <text evidence="7 8">Belongs to the autoinducer synthase family.</text>
</comment>
<dbReference type="PROSITE" id="PS51187">
    <property type="entry name" value="AUTOINDUCER_SYNTH_2"/>
    <property type="match status" value="1"/>
</dbReference>
<accession>A0A1G7YYH0</accession>
<proteinExistence type="inferred from homology"/>
<dbReference type="GO" id="GO:0061579">
    <property type="term" value="F:N-acyl homoserine lactone synthase activity"/>
    <property type="evidence" value="ECO:0007669"/>
    <property type="project" value="UniProtKB-UniRule"/>
</dbReference>
<sequence>MPTVISGSRLTLPLHLIDALGRYRHEVFVKRLGWQLPMVAPHDDTEWDEFDGPNTLYVMLLDDTQTIRGCARLLPTTAPYLLPKLLPDPGDARCVVDPRVWELSRVAVSDEREAASADNDAGDWMTMLLRAVIAEAADRQVDRLIGLAVPGMMRLYSRKGIRLVAEGPGLTLEGEALRVFSLDVNQCSTLHAPSAHAGLTERLAAYRTGADAHRPDLR</sequence>
<dbReference type="Pfam" id="PF00765">
    <property type="entry name" value="Autoind_synth"/>
    <property type="match status" value="1"/>
</dbReference>
<dbReference type="GO" id="GO:0009372">
    <property type="term" value="P:quorum sensing"/>
    <property type="evidence" value="ECO:0007669"/>
    <property type="project" value="UniProtKB-UniRule"/>
</dbReference>
<keyword evidence="2 7" id="KW-0673">Quorum sensing</keyword>
<comment type="catalytic activity">
    <reaction evidence="6 8">
        <text>a fatty acyl-[ACP] + S-adenosyl-L-methionine = an N-acyl-L-homoserine lactone + S-methyl-5'-thioadenosine + holo-[ACP] + H(+)</text>
        <dbReference type="Rhea" id="RHEA:10096"/>
        <dbReference type="Rhea" id="RHEA-COMP:9685"/>
        <dbReference type="Rhea" id="RHEA-COMP:14125"/>
        <dbReference type="ChEBI" id="CHEBI:15378"/>
        <dbReference type="ChEBI" id="CHEBI:17509"/>
        <dbReference type="ChEBI" id="CHEBI:55474"/>
        <dbReference type="ChEBI" id="CHEBI:59789"/>
        <dbReference type="ChEBI" id="CHEBI:64479"/>
        <dbReference type="ChEBI" id="CHEBI:138651"/>
        <dbReference type="EC" id="2.3.1.184"/>
    </reaction>
</comment>
<dbReference type="AlphaFoldDB" id="A0A1G7YYH0"/>
<dbReference type="EC" id="2.3.1.184" evidence="1 8"/>
<evidence type="ECO:0000256" key="2">
    <source>
        <dbReference type="ARBA" id="ARBA00022654"/>
    </source>
</evidence>
<evidence type="ECO:0000256" key="6">
    <source>
        <dbReference type="ARBA" id="ARBA00048576"/>
    </source>
</evidence>
<evidence type="ECO:0000256" key="4">
    <source>
        <dbReference type="ARBA" id="ARBA00022691"/>
    </source>
</evidence>
<keyword evidence="4 8" id="KW-0949">S-adenosyl-L-methionine</keyword>
<reference evidence="9 10" key="1">
    <citation type="submission" date="2016-10" db="EMBL/GenBank/DDBJ databases">
        <authorList>
            <person name="de Groot N.N."/>
        </authorList>
    </citation>
    <scope>NUCLEOTIDE SEQUENCE [LARGE SCALE GENOMIC DNA]</scope>
    <source>
        <strain evidence="9 10">LMG 2247</strain>
    </source>
</reference>
<keyword evidence="5 7" id="KW-0071">Autoinducer synthesis</keyword>
<gene>
    <name evidence="9" type="ORF">SAMN05216466_106367</name>
</gene>
<dbReference type="InterPro" id="IPR018311">
    <property type="entry name" value="Autoind_synth_CS"/>
</dbReference>
<dbReference type="EMBL" id="FNCJ01000006">
    <property type="protein sequence ID" value="SDH01444.1"/>
    <property type="molecule type" value="Genomic_DNA"/>
</dbReference>
<evidence type="ECO:0000256" key="7">
    <source>
        <dbReference type="PROSITE-ProRule" id="PRU00533"/>
    </source>
</evidence>
<evidence type="ECO:0000256" key="8">
    <source>
        <dbReference type="RuleBase" id="RU361135"/>
    </source>
</evidence>
<organism evidence="9 10">
    <name type="scientific">Paraburkholderia phenazinium</name>
    <dbReference type="NCBI Taxonomy" id="60549"/>
    <lineage>
        <taxon>Bacteria</taxon>
        <taxon>Pseudomonadati</taxon>
        <taxon>Pseudomonadota</taxon>
        <taxon>Betaproteobacteria</taxon>
        <taxon>Burkholderiales</taxon>
        <taxon>Burkholderiaceae</taxon>
        <taxon>Paraburkholderia</taxon>
    </lineage>
</organism>
<dbReference type="PANTHER" id="PTHR39322">
    <property type="entry name" value="ACYL-HOMOSERINE-LACTONE SYNTHASE"/>
    <property type="match status" value="1"/>
</dbReference>
<evidence type="ECO:0000256" key="3">
    <source>
        <dbReference type="ARBA" id="ARBA00022679"/>
    </source>
</evidence>
<dbReference type="InterPro" id="IPR001690">
    <property type="entry name" value="Autoind_synthase"/>
</dbReference>
<dbReference type="OrthoDB" id="6023281at2"/>
<keyword evidence="3 8" id="KW-0808">Transferase</keyword>
<dbReference type="Proteomes" id="UP000199706">
    <property type="component" value="Unassembled WGS sequence"/>
</dbReference>
<dbReference type="GO" id="GO:0007165">
    <property type="term" value="P:signal transduction"/>
    <property type="evidence" value="ECO:0007669"/>
    <property type="project" value="TreeGrafter"/>
</dbReference>
<protein>
    <recommendedName>
        <fullName evidence="1 8">Acyl-homoserine-lactone synthase</fullName>
        <ecNumber evidence="1 8">2.3.1.184</ecNumber>
    </recommendedName>
    <alternativeName>
        <fullName evidence="8">Autoinducer synthesis protein</fullName>
    </alternativeName>
</protein>
<dbReference type="InterPro" id="IPR016181">
    <property type="entry name" value="Acyl_CoA_acyltransferase"/>
</dbReference>
<evidence type="ECO:0000313" key="9">
    <source>
        <dbReference type="EMBL" id="SDH01444.1"/>
    </source>
</evidence>
<dbReference type="RefSeq" id="WP_090685626.1">
    <property type="nucleotide sequence ID" value="NZ_CADERL010000012.1"/>
</dbReference>
<dbReference type="SUPFAM" id="SSF55729">
    <property type="entry name" value="Acyl-CoA N-acyltransferases (Nat)"/>
    <property type="match status" value="1"/>
</dbReference>
<dbReference type="PANTHER" id="PTHR39322:SF1">
    <property type="entry name" value="ISOVALERYL-HOMOSERINE LACTONE SYNTHASE"/>
    <property type="match status" value="1"/>
</dbReference>